<dbReference type="Gene3D" id="2.40.30.170">
    <property type="match status" value="1"/>
</dbReference>
<evidence type="ECO:0000259" key="3">
    <source>
        <dbReference type="Pfam" id="PF25973"/>
    </source>
</evidence>
<reference evidence="4 5" key="1">
    <citation type="submission" date="2019-06" db="EMBL/GenBank/DDBJ databases">
        <title>Flavobacteriaceae Paucihalobacterium erythroidium CWB-1, complete genome.</title>
        <authorList>
            <person name="Wu S."/>
        </authorList>
    </citation>
    <scope>NUCLEOTIDE SEQUENCE [LARGE SCALE GENOMIC DNA]</scope>
    <source>
        <strain evidence="4 5">CWB-1</strain>
    </source>
</reference>
<comment type="similarity">
    <text evidence="1">Belongs to the membrane fusion protein (MFP) (TC 8.A.1) family.</text>
</comment>
<dbReference type="InterPro" id="IPR006143">
    <property type="entry name" value="RND_pump_MFP"/>
</dbReference>
<feature type="domain" description="CusB-like beta-barrel" evidence="2">
    <location>
        <begin position="209"/>
        <end position="278"/>
    </location>
</feature>
<dbReference type="OrthoDB" id="9806939at2"/>
<evidence type="ECO:0000313" key="5">
    <source>
        <dbReference type="Proteomes" id="UP000317332"/>
    </source>
</evidence>
<dbReference type="RefSeq" id="WP_140990269.1">
    <property type="nucleotide sequence ID" value="NZ_VHIQ01000004.1"/>
</dbReference>
<dbReference type="GO" id="GO:1990281">
    <property type="term" value="C:efflux pump complex"/>
    <property type="evidence" value="ECO:0007669"/>
    <property type="project" value="TreeGrafter"/>
</dbReference>
<feature type="domain" description="CzcB-like barrel-sandwich hybrid" evidence="3">
    <location>
        <begin position="61"/>
        <end position="200"/>
    </location>
</feature>
<dbReference type="Pfam" id="PF25954">
    <property type="entry name" value="Beta-barrel_RND_2"/>
    <property type="match status" value="1"/>
</dbReference>
<dbReference type="PROSITE" id="PS51257">
    <property type="entry name" value="PROKAR_LIPOPROTEIN"/>
    <property type="match status" value="1"/>
</dbReference>
<dbReference type="Proteomes" id="UP000317332">
    <property type="component" value="Unassembled WGS sequence"/>
</dbReference>
<dbReference type="InterPro" id="IPR058647">
    <property type="entry name" value="BSH_CzcB-like"/>
</dbReference>
<dbReference type="Gene3D" id="1.10.287.470">
    <property type="entry name" value="Helix hairpin bin"/>
    <property type="match status" value="1"/>
</dbReference>
<protein>
    <submittedName>
        <fullName evidence="4">Efflux RND transporter periplasmic adaptor subunit</fullName>
    </submittedName>
</protein>
<gene>
    <name evidence="4" type="ORF">FJ651_09445</name>
</gene>
<dbReference type="NCBIfam" id="TIGR01730">
    <property type="entry name" value="RND_mfp"/>
    <property type="match status" value="1"/>
</dbReference>
<evidence type="ECO:0000313" key="4">
    <source>
        <dbReference type="EMBL" id="TPV33307.1"/>
    </source>
</evidence>
<dbReference type="PANTHER" id="PTHR30469:SF15">
    <property type="entry name" value="HLYD FAMILY OF SECRETION PROTEINS"/>
    <property type="match status" value="1"/>
</dbReference>
<accession>A0A506PJL7</accession>
<name>A0A506PJL7_9FLAO</name>
<dbReference type="Gene3D" id="2.40.50.100">
    <property type="match status" value="1"/>
</dbReference>
<keyword evidence="5" id="KW-1185">Reference proteome</keyword>
<dbReference type="InterPro" id="IPR058792">
    <property type="entry name" value="Beta-barrel_RND_2"/>
</dbReference>
<dbReference type="PANTHER" id="PTHR30469">
    <property type="entry name" value="MULTIDRUG RESISTANCE PROTEIN MDTA"/>
    <property type="match status" value="1"/>
</dbReference>
<comment type="caution">
    <text evidence="4">The sequence shown here is derived from an EMBL/GenBank/DDBJ whole genome shotgun (WGS) entry which is preliminary data.</text>
</comment>
<sequence>MKHIYITGVIITALLLSSCGGKEQQTNVSSDAVVKVEVLKVDTNNRGGFLSSSGTISAVKTANLSTRNMGYVDNIYVSVGEKVAQGQLLLSINNVDLQAKQAQVNAQITEATAAFTNAEKDYNRFKNLFADNSASQKELDDITAHYNMAKARLEAANQMKNEINAQFAYVNIKAPFSGVVTGKFIEKGNMANPGMTLLTIENPEVLEIKTRVPESQIAKITEGMPVTVLVKSLNKSIDAKITEVSASSQQTGGQFLVTAVLNDKPEGLKSGMFATVNFPVESNGIEGAILIPVNAVVNRGQLTGVYTVSESNTSILRWLRLGRTFGNEVEVLSGLQNGESLIVNAESKLYNGASVIYN</sequence>
<dbReference type="SUPFAM" id="SSF111369">
    <property type="entry name" value="HlyD-like secretion proteins"/>
    <property type="match status" value="1"/>
</dbReference>
<dbReference type="AlphaFoldDB" id="A0A506PJL7"/>
<dbReference type="GO" id="GO:0015562">
    <property type="term" value="F:efflux transmembrane transporter activity"/>
    <property type="evidence" value="ECO:0007669"/>
    <property type="project" value="TreeGrafter"/>
</dbReference>
<dbReference type="EMBL" id="VHIQ01000004">
    <property type="protein sequence ID" value="TPV33307.1"/>
    <property type="molecule type" value="Genomic_DNA"/>
</dbReference>
<dbReference type="Pfam" id="PF25973">
    <property type="entry name" value="BSH_CzcB"/>
    <property type="match status" value="1"/>
</dbReference>
<organism evidence="4 5">
    <name type="scientific">Paucihalobacter ruber</name>
    <dbReference type="NCBI Taxonomy" id="2567861"/>
    <lineage>
        <taxon>Bacteria</taxon>
        <taxon>Pseudomonadati</taxon>
        <taxon>Bacteroidota</taxon>
        <taxon>Flavobacteriia</taxon>
        <taxon>Flavobacteriales</taxon>
        <taxon>Flavobacteriaceae</taxon>
        <taxon>Paucihalobacter</taxon>
    </lineage>
</organism>
<evidence type="ECO:0000256" key="1">
    <source>
        <dbReference type="ARBA" id="ARBA00009477"/>
    </source>
</evidence>
<evidence type="ECO:0000259" key="2">
    <source>
        <dbReference type="Pfam" id="PF25954"/>
    </source>
</evidence>
<dbReference type="Gene3D" id="2.40.420.20">
    <property type="match status" value="1"/>
</dbReference>
<proteinExistence type="inferred from homology"/>